<sequence length="198" mass="21884">MAFFTRLSIKFSLFFACLLCLSITLAQAEGISTTRAQAYITPNGQLSINTRFNTQLPDQLKQALTQGVPLNFDLNYQLTAPTLASYRNRINNLIAGDNLIQYKLAYHPLTNRYRVSMGSTFSTEYNSLETALKAIGAAANWRVLSSGTLSGVSAGEVRADVRLSLSISQLPKPFQINALTSHNWQLDSGWHHLVINAD</sequence>
<feature type="chain" id="PRO_5015003253" description="Proline rich signal peptide protein" evidence="1">
    <location>
        <begin position="29"/>
        <end position="198"/>
    </location>
</feature>
<dbReference type="AlphaFoldDB" id="A0A2N9X7M0"/>
<dbReference type="Pfam" id="PF14334">
    <property type="entry name" value="DUF4390"/>
    <property type="match status" value="1"/>
</dbReference>
<evidence type="ECO:0000313" key="2">
    <source>
        <dbReference type="EMBL" id="PIT39738.1"/>
    </source>
</evidence>
<organism evidence="2 3">
    <name type="scientific">Snodgrassella alvi</name>
    <dbReference type="NCBI Taxonomy" id="1196083"/>
    <lineage>
        <taxon>Bacteria</taxon>
        <taxon>Pseudomonadati</taxon>
        <taxon>Pseudomonadota</taxon>
        <taxon>Betaproteobacteria</taxon>
        <taxon>Neisseriales</taxon>
        <taxon>Neisseriaceae</taxon>
        <taxon>Snodgrassella</taxon>
    </lineage>
</organism>
<evidence type="ECO:0000313" key="3">
    <source>
        <dbReference type="Proteomes" id="UP000230202"/>
    </source>
</evidence>
<protein>
    <recommendedName>
        <fullName evidence="4">Proline rich signal peptide protein</fullName>
    </recommendedName>
</protein>
<dbReference type="RefSeq" id="WP_100151983.1">
    <property type="nucleotide sequence ID" value="NZ_MEIL01000025.1"/>
</dbReference>
<keyword evidence="1" id="KW-0732">Signal</keyword>
<feature type="signal peptide" evidence="1">
    <location>
        <begin position="1"/>
        <end position="28"/>
    </location>
</feature>
<keyword evidence="3" id="KW-1185">Reference proteome</keyword>
<accession>A0A2N9X7M0</accession>
<dbReference type="InterPro" id="IPR025500">
    <property type="entry name" value="DUF4390"/>
</dbReference>
<proteinExistence type="predicted"/>
<name>A0A2N9X7M0_9NEIS</name>
<evidence type="ECO:0008006" key="4">
    <source>
        <dbReference type="Google" id="ProtNLM"/>
    </source>
</evidence>
<comment type="caution">
    <text evidence="2">The sequence shown here is derived from an EMBL/GenBank/DDBJ whole genome shotgun (WGS) entry which is preliminary data.</text>
</comment>
<dbReference type="EMBL" id="MEIL01000025">
    <property type="protein sequence ID" value="PIT39738.1"/>
    <property type="molecule type" value="Genomic_DNA"/>
</dbReference>
<reference evidence="2" key="1">
    <citation type="journal article" date="2017" name="MBio">
        <title>Type VI secretion-mediated competition in the bee gut microbiome.</title>
        <authorList>
            <person name="Steele M.I."/>
            <person name="Kwong W.K."/>
            <person name="Powell J.E."/>
            <person name="Whiteley M."/>
            <person name="Moran N.A."/>
        </authorList>
    </citation>
    <scope>NUCLEOTIDE SEQUENCE [LARGE SCALE GENOMIC DNA]</scope>
    <source>
        <strain evidence="2">WkB273</strain>
    </source>
</reference>
<evidence type="ECO:0000256" key="1">
    <source>
        <dbReference type="SAM" id="SignalP"/>
    </source>
</evidence>
<dbReference type="Proteomes" id="UP000230202">
    <property type="component" value="Unassembled WGS sequence"/>
</dbReference>
<gene>
    <name evidence="2" type="ORF">BHC54_04705</name>
</gene>